<keyword evidence="1 3" id="KW-0456">Lyase</keyword>
<protein>
    <submittedName>
        <fullName evidence="3">Galactonate dehydratase</fullName>
        <ecNumber evidence="3">4.2.1.6</ecNumber>
    </submittedName>
</protein>
<dbReference type="GO" id="GO:0009063">
    <property type="term" value="P:amino acid catabolic process"/>
    <property type="evidence" value="ECO:0007669"/>
    <property type="project" value="InterPro"/>
</dbReference>
<dbReference type="InterPro" id="IPR013342">
    <property type="entry name" value="Mandelate_racemase_C"/>
</dbReference>
<name>A0A6J4NGS8_9ACTN</name>
<reference evidence="3" key="1">
    <citation type="submission" date="2020-02" db="EMBL/GenBank/DDBJ databases">
        <authorList>
            <person name="Meier V. D."/>
        </authorList>
    </citation>
    <scope>NUCLEOTIDE SEQUENCE</scope>
    <source>
        <strain evidence="3">AVDCRST_MAG75</strain>
    </source>
</reference>
<evidence type="ECO:0000313" key="3">
    <source>
        <dbReference type="EMBL" id="CAA9387404.1"/>
    </source>
</evidence>
<dbReference type="Pfam" id="PF13378">
    <property type="entry name" value="MR_MLE_C"/>
    <property type="match status" value="1"/>
</dbReference>
<dbReference type="SUPFAM" id="SSF51604">
    <property type="entry name" value="Enolase C-terminal domain-like"/>
    <property type="match status" value="1"/>
</dbReference>
<dbReference type="SFLD" id="SFLDG00179">
    <property type="entry name" value="mandelate_racemase"/>
    <property type="match status" value="1"/>
</dbReference>
<dbReference type="InterPro" id="IPR034593">
    <property type="entry name" value="DgoD-like"/>
</dbReference>
<dbReference type="PROSITE" id="PS00908">
    <property type="entry name" value="MR_MLE_1"/>
    <property type="match status" value="1"/>
</dbReference>
<dbReference type="SMART" id="SM00922">
    <property type="entry name" value="MR_MLE"/>
    <property type="match status" value="1"/>
</dbReference>
<dbReference type="PANTHER" id="PTHR48080">
    <property type="entry name" value="D-GALACTONATE DEHYDRATASE-RELATED"/>
    <property type="match status" value="1"/>
</dbReference>
<dbReference type="AlphaFoldDB" id="A0A6J4NGS8"/>
<gene>
    <name evidence="3" type="ORF">AVDCRST_MAG75-1359</name>
</gene>
<dbReference type="GO" id="GO:0008869">
    <property type="term" value="F:galactonate dehydratase activity"/>
    <property type="evidence" value="ECO:0007669"/>
    <property type="project" value="UniProtKB-EC"/>
</dbReference>
<dbReference type="InterPro" id="IPR029017">
    <property type="entry name" value="Enolase-like_N"/>
</dbReference>
<evidence type="ECO:0000256" key="1">
    <source>
        <dbReference type="ARBA" id="ARBA00023239"/>
    </source>
</evidence>
<accession>A0A6J4NGS8</accession>
<dbReference type="EC" id="4.2.1.6" evidence="3"/>
<dbReference type="InterPro" id="IPR013341">
    <property type="entry name" value="Mandelate_racemase_N_dom"/>
</dbReference>
<evidence type="ECO:0000259" key="2">
    <source>
        <dbReference type="SMART" id="SM00922"/>
    </source>
</evidence>
<dbReference type="InterPro" id="IPR029065">
    <property type="entry name" value="Enolase_C-like"/>
</dbReference>
<dbReference type="InterPro" id="IPR018110">
    <property type="entry name" value="Mandel_Rmase/mucon_lact_enz_CS"/>
</dbReference>
<sequence>MRITSVETFVLSNRQALVKVATSDGTVGWGEAVVENWARPTAATVERMAEFLIGRNPLEITRIWQVLTRGGFYRGGPVMASAVAGIDQALWDIKGRVLGAPVHALLGGPTRDKVRVYAHAGKAGQAGNPERACSLVNAGYSLLKVAPDAGPVGFLETPAWADVFLGELAALREVVGHGVDIAIDFHGRLSVAQSRRILPQLEELAPAFVEEPLRPEHSALIGDLVRCSNIPIATGERLYGRTEFRGVLEAGVAIVQPDVSHAGGITECFRIATQAEVYDAQIAPHCPLGPLSLAACLQLDLAVPNFFAQEQVVDVHLPESPAMAFVANPEVLRMVDGYLPRLTGPGLGIDIDEDAVRARVVSGLLDPGSPVWSYPDGSFAEW</sequence>
<dbReference type="SFLD" id="SFLDS00001">
    <property type="entry name" value="Enolase"/>
    <property type="match status" value="1"/>
</dbReference>
<proteinExistence type="predicted"/>
<dbReference type="PANTHER" id="PTHR48080:SF2">
    <property type="entry name" value="D-GALACTONATE DEHYDRATASE"/>
    <property type="match status" value="1"/>
</dbReference>
<dbReference type="SUPFAM" id="SSF54826">
    <property type="entry name" value="Enolase N-terminal domain-like"/>
    <property type="match status" value="1"/>
</dbReference>
<dbReference type="InterPro" id="IPR036849">
    <property type="entry name" value="Enolase-like_C_sf"/>
</dbReference>
<dbReference type="Pfam" id="PF02746">
    <property type="entry name" value="MR_MLE_N"/>
    <property type="match status" value="1"/>
</dbReference>
<organism evidence="3">
    <name type="scientific">uncultured Propionibacteriaceae bacterium</name>
    <dbReference type="NCBI Taxonomy" id="257457"/>
    <lineage>
        <taxon>Bacteria</taxon>
        <taxon>Bacillati</taxon>
        <taxon>Actinomycetota</taxon>
        <taxon>Actinomycetes</taxon>
        <taxon>Propionibacteriales</taxon>
        <taxon>Propionibacteriaceae</taxon>
        <taxon>environmental samples</taxon>
    </lineage>
</organism>
<dbReference type="EMBL" id="CADCUO010000078">
    <property type="protein sequence ID" value="CAA9387404.1"/>
    <property type="molecule type" value="Genomic_DNA"/>
</dbReference>
<dbReference type="NCBIfam" id="NF010624">
    <property type="entry name" value="PRK14017.1"/>
    <property type="match status" value="1"/>
</dbReference>
<dbReference type="Gene3D" id="3.30.390.10">
    <property type="entry name" value="Enolase-like, N-terminal domain"/>
    <property type="match status" value="1"/>
</dbReference>
<dbReference type="Gene3D" id="3.20.20.120">
    <property type="entry name" value="Enolase-like C-terminal domain"/>
    <property type="match status" value="1"/>
</dbReference>
<feature type="domain" description="Mandelate racemase/muconate lactonizing enzyme C-terminal" evidence="2">
    <location>
        <begin position="129"/>
        <end position="231"/>
    </location>
</feature>